<dbReference type="FunFam" id="1.25.10.10:FF:000287">
    <property type="entry name" value="Exportin-4 protein"/>
    <property type="match status" value="1"/>
</dbReference>
<proteinExistence type="inferred from homology"/>
<evidence type="ECO:0000256" key="8">
    <source>
        <dbReference type="ARBA" id="ARBA00040444"/>
    </source>
</evidence>
<evidence type="ECO:0000313" key="9">
    <source>
        <dbReference type="EMBL" id="MBX32678.1"/>
    </source>
</evidence>
<dbReference type="GO" id="GO:0006611">
    <property type="term" value="P:protein export from nucleus"/>
    <property type="evidence" value="ECO:0007669"/>
    <property type="project" value="TreeGrafter"/>
</dbReference>
<comment type="subcellular location">
    <subcellularLocation>
        <location evidence="2">Cytoplasm</location>
    </subcellularLocation>
    <subcellularLocation>
        <location evidence="1">Nucleus</location>
    </subcellularLocation>
</comment>
<reference evidence="9" key="1">
    <citation type="submission" date="2018-02" db="EMBL/GenBank/DDBJ databases">
        <title>Rhizophora mucronata_Transcriptome.</title>
        <authorList>
            <person name="Meera S.P."/>
            <person name="Sreeshan A."/>
            <person name="Augustine A."/>
        </authorList>
    </citation>
    <scope>NUCLEOTIDE SEQUENCE</scope>
    <source>
        <tissue evidence="9">Leaf</tissue>
    </source>
</reference>
<dbReference type="Gene3D" id="1.25.10.10">
    <property type="entry name" value="Leucine-rich Repeat Variant"/>
    <property type="match status" value="1"/>
</dbReference>
<protein>
    <recommendedName>
        <fullName evidence="8">Exportin-4</fullName>
    </recommendedName>
</protein>
<dbReference type="PANTHER" id="PTHR12596">
    <property type="entry name" value="EXPORTIN 4,7-RELATED"/>
    <property type="match status" value="1"/>
</dbReference>
<evidence type="ECO:0000256" key="4">
    <source>
        <dbReference type="ARBA" id="ARBA00022448"/>
    </source>
</evidence>
<dbReference type="AlphaFoldDB" id="A0A2P2MR34"/>
<keyword evidence="4" id="KW-0813">Transport</keyword>
<dbReference type="InterPro" id="IPR011989">
    <property type="entry name" value="ARM-like"/>
</dbReference>
<evidence type="ECO:0000256" key="1">
    <source>
        <dbReference type="ARBA" id="ARBA00004123"/>
    </source>
</evidence>
<accession>A0A2P2MR34</accession>
<keyword evidence="5" id="KW-0963">Cytoplasm</keyword>
<evidence type="ECO:0000256" key="6">
    <source>
        <dbReference type="ARBA" id="ARBA00022927"/>
    </source>
</evidence>
<keyword evidence="6" id="KW-0653">Protein transport</keyword>
<dbReference type="GO" id="GO:0005643">
    <property type="term" value="C:nuclear pore"/>
    <property type="evidence" value="ECO:0007669"/>
    <property type="project" value="TreeGrafter"/>
</dbReference>
<evidence type="ECO:0000256" key="2">
    <source>
        <dbReference type="ARBA" id="ARBA00004496"/>
    </source>
</evidence>
<evidence type="ECO:0000256" key="5">
    <source>
        <dbReference type="ARBA" id="ARBA00022490"/>
    </source>
</evidence>
<keyword evidence="7" id="KW-0539">Nucleus</keyword>
<organism evidence="9">
    <name type="scientific">Rhizophora mucronata</name>
    <name type="common">Asiatic mangrove</name>
    <dbReference type="NCBI Taxonomy" id="61149"/>
    <lineage>
        <taxon>Eukaryota</taxon>
        <taxon>Viridiplantae</taxon>
        <taxon>Streptophyta</taxon>
        <taxon>Embryophyta</taxon>
        <taxon>Tracheophyta</taxon>
        <taxon>Spermatophyta</taxon>
        <taxon>Magnoliopsida</taxon>
        <taxon>eudicotyledons</taxon>
        <taxon>Gunneridae</taxon>
        <taxon>Pentapetalae</taxon>
        <taxon>rosids</taxon>
        <taxon>fabids</taxon>
        <taxon>Malpighiales</taxon>
        <taxon>Rhizophoraceae</taxon>
        <taxon>Rhizophora</taxon>
    </lineage>
</organism>
<dbReference type="InterPro" id="IPR044189">
    <property type="entry name" value="XPO4/7-like"/>
</dbReference>
<sequence>MCEVVKVLMSNITEEEIWSREARDILLDTWTTLLMTVDSSSGNAVLPPEGINAAGNLFALIAESELRVASASAMNDDGDSDYFQASVSAMDERLSSYALIARAAVDVTIPLLTRLFSERFARLHQGRGIIDPTATLEELYSLLLITGHVLADEGEGETPLVPFTIQTQFQDAVEAGNHPVAVLSASIIKFAEQSLDPDMRMSVFSPRLMEAITWFLARWSRTYLMPEEIGDINSNSIHDHDSKFRQLHSRRALGRFLGEHNQGKVVLDIIVRISVTTLVAYPGEKDLQELACTQLLHALVRQKNVYVHLVSLDSWRELANAFANEKSLFLLNSANQRSLAQTLVLSANGMKNLEASNQYVRDLMSHITKYMVELADKSDLKIVAQQPDVIASVSCLLERLRGAASASEPRTQRALYEMGFSVMKPILVLLEVYKHESAVIYLLLKFVVNWVDGQISYLEAQETATVIDFCMGLLQLYSSHNIGKISVSLSSSLLSEAKTEKYKDLRALLQLLSNLCSKDLVDFSSDSTETQGPNIAEVIYFGLHIVAPLISLELLKYPKLCHDYFALLSHMLEVYPETVAQLSSEAFAHILGTLDFGLHHQDTEVVNMCLRAVRALASYHYKETVAGKIGLGSHATGVKDPHGNLLEGILSRFLRMLLQLLLFEDYR</sequence>
<dbReference type="EMBL" id="GGEC01052194">
    <property type="protein sequence ID" value="MBX32678.1"/>
    <property type="molecule type" value="Transcribed_RNA"/>
</dbReference>
<dbReference type="PANTHER" id="PTHR12596:SF1">
    <property type="entry name" value="EXPORTIN-4"/>
    <property type="match status" value="1"/>
</dbReference>
<dbReference type="GO" id="GO:0005049">
    <property type="term" value="F:nuclear export signal receptor activity"/>
    <property type="evidence" value="ECO:0007669"/>
    <property type="project" value="InterPro"/>
</dbReference>
<name>A0A2P2MR34_RHIMU</name>
<dbReference type="SUPFAM" id="SSF48371">
    <property type="entry name" value="ARM repeat"/>
    <property type="match status" value="1"/>
</dbReference>
<dbReference type="GO" id="GO:0005737">
    <property type="term" value="C:cytoplasm"/>
    <property type="evidence" value="ECO:0007669"/>
    <property type="project" value="UniProtKB-SubCell"/>
</dbReference>
<evidence type="ECO:0000256" key="7">
    <source>
        <dbReference type="ARBA" id="ARBA00023242"/>
    </source>
</evidence>
<dbReference type="InterPro" id="IPR016024">
    <property type="entry name" value="ARM-type_fold"/>
</dbReference>
<evidence type="ECO:0000256" key="3">
    <source>
        <dbReference type="ARBA" id="ARBA00009466"/>
    </source>
</evidence>
<comment type="similarity">
    <text evidence="3">Belongs to the exportin family.</text>
</comment>